<evidence type="ECO:0000259" key="4">
    <source>
        <dbReference type="Pfam" id="PF03171"/>
    </source>
</evidence>
<evidence type="ECO:0000256" key="2">
    <source>
        <dbReference type="ARBA" id="ARBA00022896"/>
    </source>
</evidence>
<keyword evidence="2" id="KW-0847">Vitamin C</keyword>
<dbReference type="Pfam" id="PF03171">
    <property type="entry name" value="2OG-FeII_Oxy"/>
    <property type="match status" value="1"/>
</dbReference>
<dbReference type="AlphaFoldDB" id="A0AAV0PVI4"/>
<accession>A0AAV0PVI4</accession>
<evidence type="ECO:0000313" key="6">
    <source>
        <dbReference type="EMBL" id="CAI0475222.1"/>
    </source>
</evidence>
<dbReference type="Proteomes" id="UP001154282">
    <property type="component" value="Unassembled WGS sequence"/>
</dbReference>
<keyword evidence="1" id="KW-0479">Metal-binding</keyword>
<dbReference type="EMBL" id="CAMGYJ010000009">
    <property type="protein sequence ID" value="CAI0475222.1"/>
    <property type="molecule type" value="Genomic_DNA"/>
</dbReference>
<dbReference type="GO" id="GO:0031418">
    <property type="term" value="F:L-ascorbic acid binding"/>
    <property type="evidence" value="ECO:0007669"/>
    <property type="project" value="UniProtKB-KW"/>
</dbReference>
<dbReference type="SUPFAM" id="SSF51197">
    <property type="entry name" value="Clavaminate synthase-like"/>
    <property type="match status" value="1"/>
</dbReference>
<dbReference type="Pfam" id="PF14226">
    <property type="entry name" value="DIOX_N"/>
    <property type="match status" value="1"/>
</dbReference>
<evidence type="ECO:0000256" key="1">
    <source>
        <dbReference type="ARBA" id="ARBA00022723"/>
    </source>
</evidence>
<evidence type="ECO:0000256" key="3">
    <source>
        <dbReference type="ARBA" id="ARBA00023004"/>
    </source>
</evidence>
<evidence type="ECO:0000313" key="7">
    <source>
        <dbReference type="Proteomes" id="UP001154282"/>
    </source>
</evidence>
<gene>
    <name evidence="6" type="ORF">LITE_LOCUS40351</name>
</gene>
<reference evidence="6" key="1">
    <citation type="submission" date="2022-08" db="EMBL/GenBank/DDBJ databases">
        <authorList>
            <person name="Gutierrez-Valencia J."/>
        </authorList>
    </citation>
    <scope>NUCLEOTIDE SEQUENCE</scope>
</reference>
<protein>
    <submittedName>
        <fullName evidence="6">Uncharacterized protein</fullName>
    </submittedName>
</protein>
<name>A0AAV0PVI4_9ROSI</name>
<dbReference type="Gene3D" id="2.60.120.330">
    <property type="entry name" value="B-lactam Antibiotic, Isopenicillin N Synthase, Chain"/>
    <property type="match status" value="2"/>
</dbReference>
<dbReference type="InterPro" id="IPR050295">
    <property type="entry name" value="Plant_2OG-oxidoreductases"/>
</dbReference>
<dbReference type="InterPro" id="IPR027443">
    <property type="entry name" value="IPNS-like_sf"/>
</dbReference>
<feature type="domain" description="Isopenicillin N synthase-like Fe(2+) 2OG dioxygenase" evidence="4">
    <location>
        <begin position="220"/>
        <end position="266"/>
    </location>
</feature>
<dbReference type="GO" id="GO:0046872">
    <property type="term" value="F:metal ion binding"/>
    <property type="evidence" value="ECO:0007669"/>
    <property type="project" value="UniProtKB-KW"/>
</dbReference>
<keyword evidence="3" id="KW-0408">Iron</keyword>
<evidence type="ECO:0000259" key="5">
    <source>
        <dbReference type="Pfam" id="PF14226"/>
    </source>
</evidence>
<comment type="caution">
    <text evidence="6">The sequence shown here is derived from an EMBL/GenBank/DDBJ whole genome shotgun (WGS) entry which is preliminary data.</text>
</comment>
<dbReference type="PANTHER" id="PTHR47991">
    <property type="entry name" value="OXOGLUTARATE/IRON-DEPENDENT DIOXYGENASE"/>
    <property type="match status" value="1"/>
</dbReference>
<keyword evidence="7" id="KW-1185">Reference proteome</keyword>
<dbReference type="InterPro" id="IPR026992">
    <property type="entry name" value="DIOX_N"/>
</dbReference>
<dbReference type="InterPro" id="IPR044861">
    <property type="entry name" value="IPNS-like_FE2OG_OXY"/>
</dbReference>
<proteinExistence type="predicted"/>
<organism evidence="6 7">
    <name type="scientific">Linum tenue</name>
    <dbReference type="NCBI Taxonomy" id="586396"/>
    <lineage>
        <taxon>Eukaryota</taxon>
        <taxon>Viridiplantae</taxon>
        <taxon>Streptophyta</taxon>
        <taxon>Embryophyta</taxon>
        <taxon>Tracheophyta</taxon>
        <taxon>Spermatophyta</taxon>
        <taxon>Magnoliopsida</taxon>
        <taxon>eudicotyledons</taxon>
        <taxon>Gunneridae</taxon>
        <taxon>Pentapetalae</taxon>
        <taxon>rosids</taxon>
        <taxon>fabids</taxon>
        <taxon>Malpighiales</taxon>
        <taxon>Linaceae</taxon>
        <taxon>Linum</taxon>
    </lineage>
</organism>
<feature type="domain" description="Non-haem dioxygenase N-terminal" evidence="5">
    <location>
        <begin position="51"/>
        <end position="166"/>
    </location>
</feature>
<sequence length="319" mass="36205">MEGSELTKLGSSLPVACVQELAKEPLRKLGIPPRYIRPDQHPPNATLPLQLPVIDLHKLSTSHHDDEGGHNSTAELDRLHNASKHWGFFQLINHGVSESLVDRVKAEVEGFFNLPMEEKQKYWQRPGEIEGFGQAFVVSEEQKLDWGDIFFTTALPKHLRKPHLFPNLPLPLRETLEEYSAALKTLALTILNLMAKSLGMDQHDIGILFEQGWQTFRMNYYPPYAFIINIGDILEIVSNGIYKSVEHRATVNSDKERISLATFLSPKLDGDLGPAPSLLKNTLSQPEFRRISVADYYKGYFSRELVGKSYVDTMRIHNC</sequence>